<dbReference type="Gene3D" id="3.30.70.1350">
    <property type="entry name" value="Cation efflux protein, cytoplasmic domain"/>
    <property type="match status" value="1"/>
</dbReference>
<feature type="transmembrane region" description="Helical" evidence="8">
    <location>
        <begin position="82"/>
        <end position="107"/>
    </location>
</feature>
<evidence type="ECO:0000256" key="7">
    <source>
        <dbReference type="SAM" id="MobiDB-lite"/>
    </source>
</evidence>
<accession>A0A916STV0</accession>
<dbReference type="InterPro" id="IPR027469">
    <property type="entry name" value="Cation_efflux_TMD_sf"/>
</dbReference>
<dbReference type="PANTHER" id="PTHR43840">
    <property type="entry name" value="MITOCHONDRIAL METAL TRANSPORTER 1-RELATED"/>
    <property type="match status" value="1"/>
</dbReference>
<keyword evidence="6 8" id="KW-0472">Membrane</keyword>
<dbReference type="RefSeq" id="WP_188835283.1">
    <property type="nucleotide sequence ID" value="NZ_BMHI01000001.1"/>
</dbReference>
<protein>
    <submittedName>
        <fullName evidence="11">Cation efflux system protein</fullName>
    </submittedName>
</protein>
<dbReference type="GO" id="GO:0015086">
    <property type="term" value="F:cadmium ion transmembrane transporter activity"/>
    <property type="evidence" value="ECO:0007669"/>
    <property type="project" value="TreeGrafter"/>
</dbReference>
<dbReference type="InterPro" id="IPR050291">
    <property type="entry name" value="CDF_Transporter"/>
</dbReference>
<dbReference type="SUPFAM" id="SSF160240">
    <property type="entry name" value="Cation efflux protein cytoplasmic domain-like"/>
    <property type="match status" value="1"/>
</dbReference>
<keyword evidence="4 8" id="KW-0812">Transmembrane</keyword>
<keyword evidence="3" id="KW-0813">Transport</keyword>
<feature type="transmembrane region" description="Helical" evidence="8">
    <location>
        <begin position="181"/>
        <end position="201"/>
    </location>
</feature>
<dbReference type="GO" id="GO:0015341">
    <property type="term" value="F:zinc efflux antiporter activity"/>
    <property type="evidence" value="ECO:0007669"/>
    <property type="project" value="TreeGrafter"/>
</dbReference>
<dbReference type="GO" id="GO:0015093">
    <property type="term" value="F:ferrous iron transmembrane transporter activity"/>
    <property type="evidence" value="ECO:0007669"/>
    <property type="project" value="TreeGrafter"/>
</dbReference>
<dbReference type="InterPro" id="IPR027470">
    <property type="entry name" value="Cation_efflux_CTD"/>
</dbReference>
<evidence type="ECO:0000256" key="4">
    <source>
        <dbReference type="ARBA" id="ARBA00022692"/>
    </source>
</evidence>
<organism evidence="11 12">
    <name type="scientific">Flexivirga endophytica</name>
    <dbReference type="NCBI Taxonomy" id="1849103"/>
    <lineage>
        <taxon>Bacteria</taxon>
        <taxon>Bacillati</taxon>
        <taxon>Actinomycetota</taxon>
        <taxon>Actinomycetes</taxon>
        <taxon>Micrococcales</taxon>
        <taxon>Dermacoccaceae</taxon>
        <taxon>Flexivirga</taxon>
    </lineage>
</organism>
<comment type="caution">
    <text evidence="11">The sequence shown here is derived from an EMBL/GenBank/DDBJ whole genome shotgun (WGS) entry which is preliminary data.</text>
</comment>
<evidence type="ECO:0000256" key="3">
    <source>
        <dbReference type="ARBA" id="ARBA00022448"/>
    </source>
</evidence>
<dbReference type="AlphaFoldDB" id="A0A916STV0"/>
<evidence type="ECO:0000256" key="5">
    <source>
        <dbReference type="ARBA" id="ARBA00022989"/>
    </source>
</evidence>
<feature type="region of interest" description="Disordered" evidence="7">
    <location>
        <begin position="1"/>
        <end position="40"/>
    </location>
</feature>
<evidence type="ECO:0000256" key="6">
    <source>
        <dbReference type="ARBA" id="ARBA00023136"/>
    </source>
</evidence>
<name>A0A916STV0_9MICO</name>
<evidence type="ECO:0000313" key="11">
    <source>
        <dbReference type="EMBL" id="GGB17389.1"/>
    </source>
</evidence>
<feature type="transmembrane region" description="Helical" evidence="8">
    <location>
        <begin position="251"/>
        <end position="268"/>
    </location>
</feature>
<reference evidence="11" key="2">
    <citation type="submission" date="2020-09" db="EMBL/GenBank/DDBJ databases">
        <authorList>
            <person name="Sun Q."/>
            <person name="Zhou Y."/>
        </authorList>
    </citation>
    <scope>NUCLEOTIDE SEQUENCE</scope>
    <source>
        <strain evidence="11">CGMCC 1.15085</strain>
    </source>
</reference>
<feature type="transmembrane region" description="Helical" evidence="8">
    <location>
        <begin position="222"/>
        <end position="245"/>
    </location>
</feature>
<comment type="subcellular location">
    <subcellularLocation>
        <location evidence="1">Membrane</location>
        <topology evidence="1">Multi-pass membrane protein</topology>
    </subcellularLocation>
</comment>
<feature type="domain" description="Cation efflux protein cytoplasmic" evidence="10">
    <location>
        <begin position="283"/>
        <end position="356"/>
    </location>
</feature>
<feature type="transmembrane region" description="Helical" evidence="8">
    <location>
        <begin position="151"/>
        <end position="169"/>
    </location>
</feature>
<gene>
    <name evidence="11" type="ORF">GCM10011492_04020</name>
</gene>
<dbReference type="FunFam" id="1.20.1510.10:FF:000006">
    <property type="entry name" value="Divalent cation efflux transporter"/>
    <property type="match status" value="1"/>
</dbReference>
<dbReference type="Pfam" id="PF01545">
    <property type="entry name" value="Cation_efflux"/>
    <property type="match status" value="1"/>
</dbReference>
<feature type="domain" description="Cation efflux protein transmembrane" evidence="9">
    <location>
        <begin position="83"/>
        <end position="276"/>
    </location>
</feature>
<evidence type="ECO:0000313" key="12">
    <source>
        <dbReference type="Proteomes" id="UP000636793"/>
    </source>
</evidence>
<evidence type="ECO:0000259" key="10">
    <source>
        <dbReference type="Pfam" id="PF16916"/>
    </source>
</evidence>
<reference evidence="11" key="1">
    <citation type="journal article" date="2014" name="Int. J. Syst. Evol. Microbiol.">
        <title>Complete genome sequence of Corynebacterium casei LMG S-19264T (=DSM 44701T), isolated from a smear-ripened cheese.</title>
        <authorList>
            <consortium name="US DOE Joint Genome Institute (JGI-PGF)"/>
            <person name="Walter F."/>
            <person name="Albersmeier A."/>
            <person name="Kalinowski J."/>
            <person name="Ruckert C."/>
        </authorList>
    </citation>
    <scope>NUCLEOTIDE SEQUENCE</scope>
    <source>
        <strain evidence="11">CGMCC 1.15085</strain>
    </source>
</reference>
<dbReference type="InterPro" id="IPR058533">
    <property type="entry name" value="Cation_efflux_TM"/>
</dbReference>
<proteinExistence type="inferred from homology"/>
<evidence type="ECO:0000256" key="8">
    <source>
        <dbReference type="SAM" id="Phobius"/>
    </source>
</evidence>
<dbReference type="PANTHER" id="PTHR43840:SF15">
    <property type="entry name" value="MITOCHONDRIAL METAL TRANSPORTER 1-RELATED"/>
    <property type="match status" value="1"/>
</dbReference>
<feature type="compositionally biased region" description="Basic and acidic residues" evidence="7">
    <location>
        <begin position="23"/>
        <end position="40"/>
    </location>
</feature>
<dbReference type="EMBL" id="BMHI01000001">
    <property type="protein sequence ID" value="GGB17389.1"/>
    <property type="molecule type" value="Genomic_DNA"/>
</dbReference>
<evidence type="ECO:0000256" key="2">
    <source>
        <dbReference type="ARBA" id="ARBA00008114"/>
    </source>
</evidence>
<dbReference type="Proteomes" id="UP000636793">
    <property type="component" value="Unassembled WGS sequence"/>
</dbReference>
<dbReference type="GO" id="GO:0005886">
    <property type="term" value="C:plasma membrane"/>
    <property type="evidence" value="ECO:0007669"/>
    <property type="project" value="TreeGrafter"/>
</dbReference>
<sequence>MTTGQRQSQHDHENHGHGRQGHGHQDAHHHDHDDEHEHGHLHDAGLLGRIRHAASDIFGAHSHDAADQVDDALEADARGRRALWISLAVLAATALLQGIVVLFTGSVALLGDTMHNVADAATAVPLLVAFGLARRPANSRFTYGYGRAEDLAGLFVVAMITLSSVLAGWEAIDRLLHPREISYLWAVAAAGVIGFVGNEVVARYRIRVGRQIGSAALVADGLHARTDGFTSFAVVLGAVGAAVGWKWADPVVGLLIAIAILGVLRSAVKQVGARLMDAVDSSLVERAQTAIIGTDGVRDVRELRLRWIGHALQADADVVVDPDLTVSEAHDIAHDVERRLSTQVPRLTLAVIHVSPKGAHHTAA</sequence>
<dbReference type="InterPro" id="IPR002524">
    <property type="entry name" value="Cation_efflux"/>
</dbReference>
<dbReference type="Gene3D" id="1.20.1510.10">
    <property type="entry name" value="Cation efflux protein transmembrane domain"/>
    <property type="match status" value="1"/>
</dbReference>
<dbReference type="GO" id="GO:0006882">
    <property type="term" value="P:intracellular zinc ion homeostasis"/>
    <property type="evidence" value="ECO:0007669"/>
    <property type="project" value="TreeGrafter"/>
</dbReference>
<keyword evidence="5 8" id="KW-1133">Transmembrane helix</keyword>
<dbReference type="Pfam" id="PF16916">
    <property type="entry name" value="ZT_dimer"/>
    <property type="match status" value="1"/>
</dbReference>
<dbReference type="NCBIfam" id="TIGR01297">
    <property type="entry name" value="CDF"/>
    <property type="match status" value="1"/>
</dbReference>
<evidence type="ECO:0000259" key="9">
    <source>
        <dbReference type="Pfam" id="PF01545"/>
    </source>
</evidence>
<comment type="similarity">
    <text evidence="2">Belongs to the cation diffusion facilitator (CDF) transporter (TC 2.A.4) family.</text>
</comment>
<keyword evidence="12" id="KW-1185">Reference proteome</keyword>
<dbReference type="InterPro" id="IPR036837">
    <property type="entry name" value="Cation_efflux_CTD_sf"/>
</dbReference>
<evidence type="ECO:0000256" key="1">
    <source>
        <dbReference type="ARBA" id="ARBA00004141"/>
    </source>
</evidence>
<dbReference type="SUPFAM" id="SSF161111">
    <property type="entry name" value="Cation efflux protein transmembrane domain-like"/>
    <property type="match status" value="1"/>
</dbReference>